<proteinExistence type="predicted"/>
<evidence type="ECO:0000313" key="3">
    <source>
        <dbReference type="Proteomes" id="UP000823749"/>
    </source>
</evidence>
<dbReference type="AlphaFoldDB" id="A0AAV6KJQ2"/>
<gene>
    <name evidence="2" type="ORF">RHGRI_010579</name>
</gene>
<accession>A0AAV6KJQ2</accession>
<protein>
    <recommendedName>
        <fullName evidence="4">DUF904 domain-containing protein</fullName>
    </recommendedName>
</protein>
<evidence type="ECO:0008006" key="4">
    <source>
        <dbReference type="Google" id="ProtNLM"/>
    </source>
</evidence>
<dbReference type="EMBL" id="JACTNZ010000004">
    <property type="protein sequence ID" value="KAG5552545.1"/>
    <property type="molecule type" value="Genomic_DNA"/>
</dbReference>
<feature type="coiled-coil region" evidence="1">
    <location>
        <begin position="29"/>
        <end position="56"/>
    </location>
</feature>
<reference evidence="2" key="1">
    <citation type="submission" date="2020-08" db="EMBL/GenBank/DDBJ databases">
        <title>Plant Genome Project.</title>
        <authorList>
            <person name="Zhang R.-G."/>
        </authorList>
    </citation>
    <scope>NUCLEOTIDE SEQUENCE</scope>
    <source>
        <strain evidence="2">WSP0</strain>
        <tissue evidence="2">Leaf</tissue>
    </source>
</reference>
<name>A0AAV6KJQ2_9ERIC</name>
<dbReference type="Proteomes" id="UP000823749">
    <property type="component" value="Chromosome 4"/>
</dbReference>
<evidence type="ECO:0000256" key="1">
    <source>
        <dbReference type="SAM" id="Coils"/>
    </source>
</evidence>
<comment type="caution">
    <text evidence="2">The sequence shown here is derived from an EMBL/GenBank/DDBJ whole genome shotgun (WGS) entry which is preliminary data.</text>
</comment>
<keyword evidence="3" id="KW-1185">Reference proteome</keyword>
<evidence type="ECO:0000313" key="2">
    <source>
        <dbReference type="EMBL" id="KAG5552545.1"/>
    </source>
</evidence>
<sequence>MANNPQNPSLAALMEDLANKMASLIAKLKKEHQPELQALRCELRELRAQMVDVETASRLNLAKTWDELMAILLAHEAKSPSEGGSP</sequence>
<organism evidence="2 3">
    <name type="scientific">Rhododendron griersonianum</name>
    <dbReference type="NCBI Taxonomy" id="479676"/>
    <lineage>
        <taxon>Eukaryota</taxon>
        <taxon>Viridiplantae</taxon>
        <taxon>Streptophyta</taxon>
        <taxon>Embryophyta</taxon>
        <taxon>Tracheophyta</taxon>
        <taxon>Spermatophyta</taxon>
        <taxon>Magnoliopsida</taxon>
        <taxon>eudicotyledons</taxon>
        <taxon>Gunneridae</taxon>
        <taxon>Pentapetalae</taxon>
        <taxon>asterids</taxon>
        <taxon>Ericales</taxon>
        <taxon>Ericaceae</taxon>
        <taxon>Ericoideae</taxon>
        <taxon>Rhodoreae</taxon>
        <taxon>Rhododendron</taxon>
    </lineage>
</organism>
<keyword evidence="1" id="KW-0175">Coiled coil</keyword>